<gene>
    <name evidence="1" type="ORF">OFN31_26970</name>
</gene>
<reference evidence="1" key="1">
    <citation type="submission" date="2023-06" db="EMBL/GenBank/DDBJ databases">
        <title>Deciphering the underlying mechanisms mediating the transmission of blaNDM gene from human to animals in China.</title>
        <authorList>
            <person name="Chen K."/>
            <person name="Chen S."/>
        </authorList>
    </citation>
    <scope>NUCLEOTIDE SEQUENCE</scope>
    <source>
        <strain evidence="1">1199</strain>
    </source>
</reference>
<accession>A0AAP3EM80</accession>
<dbReference type="EMBL" id="JAOVKC010000318">
    <property type="protein sequence ID" value="MCV5625300.1"/>
    <property type="molecule type" value="Genomic_DNA"/>
</dbReference>
<feature type="non-terminal residue" evidence="1">
    <location>
        <position position="90"/>
    </location>
</feature>
<dbReference type="Proteomes" id="UP001208624">
    <property type="component" value="Unassembled WGS sequence"/>
</dbReference>
<evidence type="ECO:0000313" key="2">
    <source>
        <dbReference type="Proteomes" id="UP001208624"/>
    </source>
</evidence>
<dbReference type="Gene3D" id="3.30.200.20">
    <property type="entry name" value="Phosphorylase Kinase, domain 1"/>
    <property type="match status" value="1"/>
</dbReference>
<protein>
    <submittedName>
        <fullName evidence="1">Serine/threonine protein kinase</fullName>
    </submittedName>
</protein>
<sequence length="90" mass="10402">MNIKSAHFLPGTNKRLGDKYLLLECLGDDSHGWVWRAERLKDGKIVAVKIPKDITREDRQLAEGKELLNVEPHENSVQIFDMGRIDNEWC</sequence>
<comment type="caution">
    <text evidence="1">The sequence shown here is derived from an EMBL/GenBank/DDBJ whole genome shotgun (WGS) entry which is preliminary data.</text>
</comment>
<keyword evidence="1" id="KW-0723">Serine/threonine-protein kinase</keyword>
<dbReference type="InterPro" id="IPR011009">
    <property type="entry name" value="Kinase-like_dom_sf"/>
</dbReference>
<dbReference type="SUPFAM" id="SSF56112">
    <property type="entry name" value="Protein kinase-like (PK-like)"/>
    <property type="match status" value="1"/>
</dbReference>
<dbReference type="GO" id="GO:0004674">
    <property type="term" value="F:protein serine/threonine kinase activity"/>
    <property type="evidence" value="ECO:0007669"/>
    <property type="project" value="UniProtKB-KW"/>
</dbReference>
<evidence type="ECO:0000313" key="1">
    <source>
        <dbReference type="EMBL" id="MCV5625300.1"/>
    </source>
</evidence>
<organism evidence="1 2">
    <name type="scientific">Escherichia coli</name>
    <dbReference type="NCBI Taxonomy" id="562"/>
    <lineage>
        <taxon>Bacteria</taxon>
        <taxon>Pseudomonadati</taxon>
        <taxon>Pseudomonadota</taxon>
        <taxon>Gammaproteobacteria</taxon>
        <taxon>Enterobacterales</taxon>
        <taxon>Enterobacteriaceae</taxon>
        <taxon>Escherichia</taxon>
    </lineage>
</organism>
<proteinExistence type="predicted"/>
<keyword evidence="1" id="KW-0808">Transferase</keyword>
<dbReference type="AlphaFoldDB" id="A0AAP3EM80"/>
<name>A0AAP3EM80_ECOLX</name>
<keyword evidence="1" id="KW-0418">Kinase</keyword>